<evidence type="ECO:0000313" key="1">
    <source>
        <dbReference type="EMBL" id="PYC87406.1"/>
    </source>
</evidence>
<dbReference type="InterPro" id="IPR008884">
    <property type="entry name" value="TylF_MeTrfase"/>
</dbReference>
<gene>
    <name evidence="1" type="ORF">C7C46_04820</name>
</gene>
<keyword evidence="2" id="KW-1185">Reference proteome</keyword>
<comment type="caution">
    <text evidence="1">The sequence shown here is derived from an EMBL/GenBank/DDBJ whole genome shotgun (WGS) entry which is preliminary data.</text>
</comment>
<dbReference type="PANTHER" id="PTHR40036:SF1">
    <property type="entry name" value="MACROCIN O-METHYLTRANSFERASE"/>
    <property type="match status" value="1"/>
</dbReference>
<dbReference type="Gene3D" id="3.40.50.150">
    <property type="entry name" value="Vaccinia Virus protein VP39"/>
    <property type="match status" value="1"/>
</dbReference>
<evidence type="ECO:0008006" key="3">
    <source>
        <dbReference type="Google" id="ProtNLM"/>
    </source>
</evidence>
<dbReference type="PANTHER" id="PTHR40036">
    <property type="entry name" value="MACROCIN O-METHYLTRANSFERASE"/>
    <property type="match status" value="1"/>
</dbReference>
<evidence type="ECO:0000313" key="2">
    <source>
        <dbReference type="Proteomes" id="UP000248039"/>
    </source>
</evidence>
<dbReference type="Proteomes" id="UP000248039">
    <property type="component" value="Unassembled WGS sequence"/>
</dbReference>
<protein>
    <recommendedName>
        <fullName evidence="3">Macrocin O-methyltransferase</fullName>
    </recommendedName>
</protein>
<name>A0A2V4NLV7_9ACTN</name>
<dbReference type="AlphaFoldDB" id="A0A2V4NLV7"/>
<dbReference type="EMBL" id="PYBW01000015">
    <property type="protein sequence ID" value="PYC87406.1"/>
    <property type="molecule type" value="Genomic_DNA"/>
</dbReference>
<organism evidence="1 2">
    <name type="scientific">Streptomyces tateyamensis</name>
    <dbReference type="NCBI Taxonomy" id="565073"/>
    <lineage>
        <taxon>Bacteria</taxon>
        <taxon>Bacillati</taxon>
        <taxon>Actinomycetota</taxon>
        <taxon>Actinomycetes</taxon>
        <taxon>Kitasatosporales</taxon>
        <taxon>Streptomycetaceae</taxon>
        <taxon>Streptomyces</taxon>
    </lineage>
</organism>
<dbReference type="OrthoDB" id="3826968at2"/>
<dbReference type="InterPro" id="IPR029063">
    <property type="entry name" value="SAM-dependent_MTases_sf"/>
</dbReference>
<proteinExistence type="predicted"/>
<dbReference type="Pfam" id="PF05711">
    <property type="entry name" value="TylF"/>
    <property type="match status" value="1"/>
</dbReference>
<dbReference type="RefSeq" id="WP_110666041.1">
    <property type="nucleotide sequence ID" value="NZ_PYBW01000015.1"/>
</dbReference>
<accession>A0A2V4NLV7</accession>
<sequence length="330" mass="35591">MRINDGAFVAARDGRLLVGHVDRPFDLLQADTGILLLLAEATRGTGPEQLARALSGGAATDEAPVRAALARLHEAGILVDEVSPALRDVNVEIAKVISAAPDLEADPAFIRAARSCEGLTLTSPAARYALWSAVRYLVAGGITGALVECGVWRGGSIRLAALALLELGVRDRELYLFDTFDWKWEQTGEQDGFIGQVRAGAEPDASGVHPEQMAAGTTAEEVHRRVAETGYPAERIHCVPGLVQDTVPQLAPERIALLRLDTDQYDSTLHELRELYPRVVPGGVVVIDDYGKLAGATRATDEYLAELAQPPLLHRLDTQGRIFVKPERSQ</sequence>
<reference evidence="1 2" key="1">
    <citation type="submission" date="2018-03" db="EMBL/GenBank/DDBJ databases">
        <title>Bioinformatic expansion and discovery of thiopeptide antibiotics.</title>
        <authorList>
            <person name="Schwalen C.J."/>
            <person name="Hudson G.A."/>
            <person name="Mitchell D.A."/>
        </authorList>
    </citation>
    <scope>NUCLEOTIDE SEQUENCE [LARGE SCALE GENOMIC DNA]</scope>
    <source>
        <strain evidence="1 2">ATCC 21389</strain>
    </source>
</reference>